<dbReference type="AlphaFoldDB" id="A0A538SBE7"/>
<accession>A0A538SBE7</accession>
<evidence type="ECO:0000259" key="1">
    <source>
        <dbReference type="PROSITE" id="PS50042"/>
    </source>
</evidence>
<name>A0A538SBE7_UNCEI</name>
<comment type="caution">
    <text evidence="2">The sequence shown here is derived from an EMBL/GenBank/DDBJ whole genome shotgun (WGS) entry which is preliminary data.</text>
</comment>
<dbReference type="InterPro" id="IPR036890">
    <property type="entry name" value="HATPase_C_sf"/>
</dbReference>
<dbReference type="Gene3D" id="1.10.287.130">
    <property type="match status" value="1"/>
</dbReference>
<protein>
    <recommendedName>
        <fullName evidence="1">Cyclic nucleotide-binding domain-containing protein</fullName>
    </recommendedName>
</protein>
<feature type="domain" description="Cyclic nucleotide-binding" evidence="1">
    <location>
        <begin position="15"/>
        <end position="117"/>
    </location>
</feature>
<dbReference type="Proteomes" id="UP000317716">
    <property type="component" value="Unassembled WGS sequence"/>
</dbReference>
<dbReference type="Gene3D" id="2.60.120.10">
    <property type="entry name" value="Jelly Rolls"/>
    <property type="match status" value="1"/>
</dbReference>
<dbReference type="InterPro" id="IPR000595">
    <property type="entry name" value="cNMP-bd_dom"/>
</dbReference>
<dbReference type="CDD" id="cd00038">
    <property type="entry name" value="CAP_ED"/>
    <property type="match status" value="1"/>
</dbReference>
<dbReference type="InterPro" id="IPR018490">
    <property type="entry name" value="cNMP-bd_dom_sf"/>
</dbReference>
<proteinExistence type="predicted"/>
<dbReference type="EMBL" id="VBOS01000473">
    <property type="protein sequence ID" value="TMQ48666.1"/>
    <property type="molecule type" value="Genomic_DNA"/>
</dbReference>
<evidence type="ECO:0000313" key="2">
    <source>
        <dbReference type="EMBL" id="TMQ48666.1"/>
    </source>
</evidence>
<dbReference type="SUPFAM" id="SSF55874">
    <property type="entry name" value="ATPase domain of HSP90 chaperone/DNA topoisomerase II/histidine kinase"/>
    <property type="match status" value="1"/>
</dbReference>
<dbReference type="Gene3D" id="3.30.565.10">
    <property type="entry name" value="Histidine kinase-like ATPase, C-terminal domain"/>
    <property type="match status" value="1"/>
</dbReference>
<reference evidence="2 3" key="1">
    <citation type="journal article" date="2019" name="Nat. Microbiol.">
        <title>Mediterranean grassland soil C-N compound turnover is dependent on rainfall and depth, and is mediated by genomically divergent microorganisms.</title>
        <authorList>
            <person name="Diamond S."/>
            <person name="Andeer P.F."/>
            <person name="Li Z."/>
            <person name="Crits-Christoph A."/>
            <person name="Burstein D."/>
            <person name="Anantharaman K."/>
            <person name="Lane K.R."/>
            <person name="Thomas B.C."/>
            <person name="Pan C."/>
            <person name="Northen T.R."/>
            <person name="Banfield J.F."/>
        </authorList>
    </citation>
    <scope>NUCLEOTIDE SEQUENCE [LARGE SCALE GENOMIC DNA]</scope>
    <source>
        <strain evidence="2">WS_2</strain>
    </source>
</reference>
<feature type="non-terminal residue" evidence="2">
    <location>
        <position position="384"/>
    </location>
</feature>
<gene>
    <name evidence="2" type="ORF">E6K72_12845</name>
</gene>
<evidence type="ECO:0000313" key="3">
    <source>
        <dbReference type="Proteomes" id="UP000317716"/>
    </source>
</evidence>
<organism evidence="2 3">
    <name type="scientific">Eiseniibacteriota bacterium</name>
    <dbReference type="NCBI Taxonomy" id="2212470"/>
    <lineage>
        <taxon>Bacteria</taxon>
        <taxon>Candidatus Eiseniibacteriota</taxon>
    </lineage>
</organism>
<dbReference type="SUPFAM" id="SSF51206">
    <property type="entry name" value="cAMP-binding domain-like"/>
    <property type="match status" value="1"/>
</dbReference>
<dbReference type="PROSITE" id="PS50042">
    <property type="entry name" value="CNMP_BINDING_3"/>
    <property type="match status" value="1"/>
</dbReference>
<dbReference type="InterPro" id="IPR014710">
    <property type="entry name" value="RmlC-like_jellyroll"/>
</dbReference>
<dbReference type="PANTHER" id="PTHR43065">
    <property type="entry name" value="SENSOR HISTIDINE KINASE"/>
    <property type="match status" value="1"/>
</dbReference>
<dbReference type="PANTHER" id="PTHR43065:SF48">
    <property type="entry name" value="HISTIDINE KINASE"/>
    <property type="match status" value="1"/>
</dbReference>
<sequence>MTDNDLVERLTKHRLLGSAPREQLEWLAAHGAMRYFAVGEALANRAEGIRSLFVILSGSIVIRVDRGGGPRKVMEWRGGDISGLLPYSRIQQAIGEVTVEEPSEVLVVDRECFPEMIRSCHEVTAICVHVMLDRARRFTSSDFHDEKMRSLGRLSAGLAHELNNPASALARSARELTARMFEMEAAALALGAVQLTPEQLAAIAAARAQADEPGARASLSPLERADREEAIADWLARRGLRGESAEGLAETAIAVEGLERLARELGDDALVFALRSIAAGHRTRMLASEIEIAASRIHSLVAAIKGFSHMDQANVSKPVAIGKGLADTMAVLGGKARAKSLTVTVQVPEDLPEVQGFGGDLNQVWANLIDNAIEAAPDSGRVDV</sequence>